<dbReference type="GO" id="GO:0000976">
    <property type="term" value="F:transcription cis-regulatory region binding"/>
    <property type="evidence" value="ECO:0007669"/>
    <property type="project" value="TreeGrafter"/>
</dbReference>
<dbReference type="SUPFAM" id="SSF46689">
    <property type="entry name" value="Homeodomain-like"/>
    <property type="match status" value="1"/>
</dbReference>
<keyword evidence="2" id="KW-0805">Transcription regulation</keyword>
<evidence type="ECO:0000256" key="3">
    <source>
        <dbReference type="ARBA" id="ARBA00023125"/>
    </source>
</evidence>
<dbReference type="InterPro" id="IPR001647">
    <property type="entry name" value="HTH_TetR"/>
</dbReference>
<dbReference type="GO" id="GO:0045892">
    <property type="term" value="P:negative regulation of DNA-templated transcription"/>
    <property type="evidence" value="ECO:0007669"/>
    <property type="project" value="InterPro"/>
</dbReference>
<dbReference type="InterPro" id="IPR050109">
    <property type="entry name" value="HTH-type_TetR-like_transc_reg"/>
</dbReference>
<dbReference type="PROSITE" id="PS50977">
    <property type="entry name" value="HTH_TETR_2"/>
    <property type="match status" value="1"/>
</dbReference>
<evidence type="ECO:0000313" key="8">
    <source>
        <dbReference type="Proteomes" id="UP000503540"/>
    </source>
</evidence>
<dbReference type="SUPFAM" id="SSF48498">
    <property type="entry name" value="Tetracyclin repressor-like, C-terminal domain"/>
    <property type="match status" value="1"/>
</dbReference>
<dbReference type="GO" id="GO:0046677">
    <property type="term" value="P:response to antibiotic"/>
    <property type="evidence" value="ECO:0007669"/>
    <property type="project" value="InterPro"/>
</dbReference>
<proteinExistence type="predicted"/>
<dbReference type="InterPro" id="IPR003012">
    <property type="entry name" value="Tet_transcr_reg_TetR"/>
</dbReference>
<organism evidence="7 8">
    <name type="scientific">Nocardia arthritidis</name>
    <dbReference type="NCBI Taxonomy" id="228602"/>
    <lineage>
        <taxon>Bacteria</taxon>
        <taxon>Bacillati</taxon>
        <taxon>Actinomycetota</taxon>
        <taxon>Actinomycetes</taxon>
        <taxon>Mycobacteriales</taxon>
        <taxon>Nocardiaceae</taxon>
        <taxon>Nocardia</taxon>
    </lineage>
</organism>
<dbReference type="PRINTS" id="PR00400">
    <property type="entry name" value="TETREPRESSOR"/>
</dbReference>
<dbReference type="PANTHER" id="PTHR30055">
    <property type="entry name" value="HTH-TYPE TRANSCRIPTIONAL REGULATOR RUTR"/>
    <property type="match status" value="1"/>
</dbReference>
<dbReference type="Pfam" id="PF02909">
    <property type="entry name" value="TetR_C_1"/>
    <property type="match status" value="1"/>
</dbReference>
<feature type="domain" description="HTH tetR-type" evidence="6">
    <location>
        <begin position="2"/>
        <end position="62"/>
    </location>
</feature>
<dbReference type="Pfam" id="PF00440">
    <property type="entry name" value="TetR_N"/>
    <property type="match status" value="1"/>
</dbReference>
<dbReference type="Gene3D" id="1.10.10.60">
    <property type="entry name" value="Homeodomain-like"/>
    <property type="match status" value="1"/>
</dbReference>
<evidence type="ECO:0000256" key="1">
    <source>
        <dbReference type="ARBA" id="ARBA00022491"/>
    </source>
</evidence>
<dbReference type="AlphaFoldDB" id="A0A6G9YFB2"/>
<dbReference type="InterPro" id="IPR036271">
    <property type="entry name" value="Tet_transcr_reg_TetR-rel_C_sf"/>
</dbReference>
<dbReference type="EMBL" id="CP046172">
    <property type="protein sequence ID" value="QIS11683.1"/>
    <property type="molecule type" value="Genomic_DNA"/>
</dbReference>
<dbReference type="InterPro" id="IPR009057">
    <property type="entry name" value="Homeodomain-like_sf"/>
</dbReference>
<keyword evidence="8" id="KW-1185">Reference proteome</keyword>
<dbReference type="PRINTS" id="PR00455">
    <property type="entry name" value="HTHTETR"/>
</dbReference>
<dbReference type="Gene3D" id="1.10.357.10">
    <property type="entry name" value="Tetracycline Repressor, domain 2"/>
    <property type="match status" value="1"/>
</dbReference>
<dbReference type="KEGG" id="nah:F5544_19075"/>
<protein>
    <submittedName>
        <fullName evidence="7">TetR family transcriptional regulator</fullName>
    </submittedName>
</protein>
<dbReference type="PANTHER" id="PTHR30055:SF151">
    <property type="entry name" value="TRANSCRIPTIONAL REGULATORY PROTEIN"/>
    <property type="match status" value="1"/>
</dbReference>
<evidence type="ECO:0000313" key="7">
    <source>
        <dbReference type="EMBL" id="QIS11683.1"/>
    </source>
</evidence>
<keyword evidence="4" id="KW-0804">Transcription</keyword>
<evidence type="ECO:0000256" key="2">
    <source>
        <dbReference type="ARBA" id="ARBA00023015"/>
    </source>
</evidence>
<dbReference type="Proteomes" id="UP000503540">
    <property type="component" value="Chromosome"/>
</dbReference>
<dbReference type="GO" id="GO:0003700">
    <property type="term" value="F:DNA-binding transcription factor activity"/>
    <property type="evidence" value="ECO:0007669"/>
    <property type="project" value="TreeGrafter"/>
</dbReference>
<reference evidence="7 8" key="1">
    <citation type="journal article" date="2019" name="ACS Chem. Biol.">
        <title>Identification and Mobilization of a Cryptic Antibiotic Biosynthesis Gene Locus from a Human-Pathogenic Nocardia Isolate.</title>
        <authorList>
            <person name="Herisse M."/>
            <person name="Ishida K."/>
            <person name="Porter J.L."/>
            <person name="Howden B."/>
            <person name="Hertweck C."/>
            <person name="Stinear T.P."/>
            <person name="Pidot S.J."/>
        </authorList>
    </citation>
    <scope>NUCLEOTIDE SEQUENCE [LARGE SCALE GENOMIC DNA]</scope>
    <source>
        <strain evidence="7 8">AUSMDU00012717</strain>
    </source>
</reference>
<dbReference type="RefSeq" id="WP_167474458.1">
    <property type="nucleotide sequence ID" value="NZ_CP046172.1"/>
</dbReference>
<accession>A0A6G9YFB2</accession>
<evidence type="ECO:0000256" key="4">
    <source>
        <dbReference type="ARBA" id="ARBA00023163"/>
    </source>
</evidence>
<dbReference type="InterPro" id="IPR004111">
    <property type="entry name" value="Repressor_TetR_C"/>
</dbReference>
<evidence type="ECO:0000256" key="5">
    <source>
        <dbReference type="PROSITE-ProRule" id="PRU00335"/>
    </source>
</evidence>
<keyword evidence="1" id="KW-0678">Repressor</keyword>
<keyword evidence="3 5" id="KW-0238">DNA-binding</keyword>
<gene>
    <name evidence="7" type="ORF">F5544_19075</name>
</gene>
<sequence>MALDRELIVRTALAQLDEVGLAALSLRRLAKDLEVHPSALYYHFQNKQDLLNEMARELVLSVVGEVGYPGATWDTWLTHLARTQRRAIRSRRDGALLMIRARPDAEYQLDYLDQLFELLAAAGFSREQAGAAFIAVSNYTVGMTLSEQQQETVTGAARNLDRPGVQSIAAASADADTTFETGLRWLIDGMRPA</sequence>
<name>A0A6G9YFB2_9NOCA</name>
<feature type="DNA-binding region" description="H-T-H motif" evidence="5">
    <location>
        <begin position="25"/>
        <end position="44"/>
    </location>
</feature>
<evidence type="ECO:0000259" key="6">
    <source>
        <dbReference type="PROSITE" id="PS50977"/>
    </source>
</evidence>